<dbReference type="RefSeq" id="WP_090228447.1">
    <property type="nucleotide sequence ID" value="NZ_FNNU01000003.1"/>
</dbReference>
<evidence type="ECO:0000313" key="2">
    <source>
        <dbReference type="Proteomes" id="UP000243778"/>
    </source>
</evidence>
<dbReference type="EMBL" id="FNNU01000003">
    <property type="protein sequence ID" value="SDX21458.1"/>
    <property type="molecule type" value="Genomic_DNA"/>
</dbReference>
<gene>
    <name evidence="1" type="ORF">SAMN05216287_2467</name>
</gene>
<reference evidence="2" key="1">
    <citation type="submission" date="2016-10" db="EMBL/GenBank/DDBJ databases">
        <authorList>
            <person name="Varghese N."/>
            <person name="Submissions S."/>
        </authorList>
    </citation>
    <scope>NUCLEOTIDE SEQUENCE [LARGE SCALE GENOMIC DNA]</scope>
    <source>
        <strain evidence="2">NRRL B-59562</strain>
    </source>
</reference>
<evidence type="ECO:0000313" key="1">
    <source>
        <dbReference type="EMBL" id="SDX21458.1"/>
    </source>
</evidence>
<keyword evidence="2" id="KW-1185">Reference proteome</keyword>
<accession>A0A1H2ZX32</accession>
<name>A0A1H2ZX32_9PSED</name>
<protein>
    <submittedName>
        <fullName evidence="1">Uncharacterized protein</fullName>
    </submittedName>
</protein>
<sequence>MAESNRIAFPSLQAPAAGAREKNYPYRIEAELQLALLLRQFGSAEPENDQMMYLDARDIRQVRARIRELAALLVNAIEQATEGG</sequence>
<dbReference type="Proteomes" id="UP000243778">
    <property type="component" value="Unassembled WGS sequence"/>
</dbReference>
<proteinExistence type="predicted"/>
<organism evidence="1 2">
    <name type="scientific">Pseudomonas kuykendallii</name>
    <dbReference type="NCBI Taxonomy" id="1007099"/>
    <lineage>
        <taxon>Bacteria</taxon>
        <taxon>Pseudomonadati</taxon>
        <taxon>Pseudomonadota</taxon>
        <taxon>Gammaproteobacteria</taxon>
        <taxon>Pseudomonadales</taxon>
        <taxon>Pseudomonadaceae</taxon>
        <taxon>Pseudomonas</taxon>
    </lineage>
</organism>
<dbReference type="AlphaFoldDB" id="A0A1H2ZX32"/>